<keyword evidence="1" id="KW-0472">Membrane</keyword>
<evidence type="ECO:0000313" key="3">
    <source>
        <dbReference type="Proteomes" id="UP001519308"/>
    </source>
</evidence>
<evidence type="ECO:0000256" key="1">
    <source>
        <dbReference type="SAM" id="Phobius"/>
    </source>
</evidence>
<name>A0ABS4K837_9CLOT</name>
<keyword evidence="3" id="KW-1185">Reference proteome</keyword>
<keyword evidence="1" id="KW-0812">Transmembrane</keyword>
<dbReference type="EMBL" id="JAGGLL010000042">
    <property type="protein sequence ID" value="MBP2023934.1"/>
    <property type="molecule type" value="Genomic_DNA"/>
</dbReference>
<feature type="transmembrane region" description="Helical" evidence="1">
    <location>
        <begin position="38"/>
        <end position="58"/>
    </location>
</feature>
<dbReference type="RefSeq" id="WP_021282737.1">
    <property type="nucleotide sequence ID" value="NZ_JAGGLL010000042.1"/>
</dbReference>
<accession>A0ABS4K837</accession>
<sequence>MFFQLSPIGNYTDAGLIIAGLYLFTSYVVREEIWNKTIAYIAFTLISLAVIMDPLIFLNQKEIYFTSPEKTNTVVIVEKSFLLGGYSTLYEKKYFLFKKPVNWNRIDGLNNFSSGYFTIHWISEKTAIMKRNGEHYGQINLD</sequence>
<comment type="caution">
    <text evidence="2">The sequence shown here is derived from an EMBL/GenBank/DDBJ whole genome shotgun (WGS) entry which is preliminary data.</text>
</comment>
<keyword evidence="1" id="KW-1133">Transmembrane helix</keyword>
<reference evidence="2 3" key="1">
    <citation type="submission" date="2021-03" db="EMBL/GenBank/DDBJ databases">
        <title>Genomic Encyclopedia of Type Strains, Phase IV (KMG-IV): sequencing the most valuable type-strain genomes for metagenomic binning, comparative biology and taxonomic classification.</title>
        <authorList>
            <person name="Goeker M."/>
        </authorList>
    </citation>
    <scope>NUCLEOTIDE SEQUENCE [LARGE SCALE GENOMIC DNA]</scope>
    <source>
        <strain evidence="2 3">DSM 28650</strain>
    </source>
</reference>
<proteinExistence type="predicted"/>
<dbReference type="Proteomes" id="UP001519308">
    <property type="component" value="Unassembled WGS sequence"/>
</dbReference>
<protein>
    <submittedName>
        <fullName evidence="2">Uncharacterized protein</fullName>
    </submittedName>
</protein>
<gene>
    <name evidence="2" type="ORF">J2Z44_003779</name>
</gene>
<evidence type="ECO:0000313" key="2">
    <source>
        <dbReference type="EMBL" id="MBP2023934.1"/>
    </source>
</evidence>
<feature type="transmembrane region" description="Helical" evidence="1">
    <location>
        <begin position="12"/>
        <end position="29"/>
    </location>
</feature>
<organism evidence="2 3">
    <name type="scientific">Clostridium punense</name>
    <dbReference type="NCBI Taxonomy" id="1054297"/>
    <lineage>
        <taxon>Bacteria</taxon>
        <taxon>Bacillati</taxon>
        <taxon>Bacillota</taxon>
        <taxon>Clostridia</taxon>
        <taxon>Eubacteriales</taxon>
        <taxon>Clostridiaceae</taxon>
        <taxon>Clostridium</taxon>
    </lineage>
</organism>